<dbReference type="SUPFAM" id="SSF55920">
    <property type="entry name" value="Creatinase/aminopeptidase"/>
    <property type="match status" value="1"/>
</dbReference>
<evidence type="ECO:0000313" key="3">
    <source>
        <dbReference type="Proteomes" id="UP001056937"/>
    </source>
</evidence>
<sequence>MTLVHGETIPLASGMCFSEEPGRFLPGKFGVRLKDGLHMSGTGPRRFSETPRSIDAPV</sequence>
<keyword evidence="3" id="KW-1185">Reference proteome</keyword>
<feature type="region of interest" description="Disordered" evidence="1">
    <location>
        <begin position="36"/>
        <end position="58"/>
    </location>
</feature>
<dbReference type="EMBL" id="CP084930">
    <property type="protein sequence ID" value="USI73005.1"/>
    <property type="molecule type" value="Genomic_DNA"/>
</dbReference>
<dbReference type="InterPro" id="IPR036005">
    <property type="entry name" value="Creatinase/aminopeptidase-like"/>
</dbReference>
<evidence type="ECO:0000256" key="1">
    <source>
        <dbReference type="SAM" id="MobiDB-lite"/>
    </source>
</evidence>
<name>A0ABY4X846_9SPHN</name>
<proteinExistence type="predicted"/>
<protein>
    <submittedName>
        <fullName evidence="2">Uncharacterized protein</fullName>
    </submittedName>
</protein>
<reference evidence="2" key="1">
    <citation type="journal article" date="2022" name="Toxins">
        <title>Genomic Analysis of Sphingopyxis sp. USTB-05 for Biodegrading Cyanobacterial Hepatotoxins.</title>
        <authorList>
            <person name="Liu C."/>
            <person name="Xu Q."/>
            <person name="Zhao Z."/>
            <person name="Zhang H."/>
            <person name="Liu X."/>
            <person name="Yin C."/>
            <person name="Liu Y."/>
            <person name="Yan H."/>
        </authorList>
    </citation>
    <scope>NUCLEOTIDE SEQUENCE</scope>
    <source>
        <strain evidence="2">NBD5</strain>
    </source>
</reference>
<dbReference type="Gene3D" id="3.90.230.10">
    <property type="entry name" value="Creatinase/methionine aminopeptidase superfamily"/>
    <property type="match status" value="1"/>
</dbReference>
<dbReference type="RefSeq" id="WP_252166816.1">
    <property type="nucleotide sequence ID" value="NZ_CP084930.1"/>
</dbReference>
<evidence type="ECO:0000313" key="2">
    <source>
        <dbReference type="EMBL" id="USI73005.1"/>
    </source>
</evidence>
<dbReference type="Proteomes" id="UP001056937">
    <property type="component" value="Chromosome 1"/>
</dbReference>
<gene>
    <name evidence="2" type="ORF">LHA26_00565</name>
</gene>
<organism evidence="2 3">
    <name type="scientific">Sphingomonas morindae</name>
    <dbReference type="NCBI Taxonomy" id="1541170"/>
    <lineage>
        <taxon>Bacteria</taxon>
        <taxon>Pseudomonadati</taxon>
        <taxon>Pseudomonadota</taxon>
        <taxon>Alphaproteobacteria</taxon>
        <taxon>Sphingomonadales</taxon>
        <taxon>Sphingomonadaceae</taxon>
        <taxon>Sphingomonas</taxon>
    </lineage>
</organism>
<accession>A0ABY4X846</accession>